<dbReference type="RefSeq" id="XP_024720964.1">
    <property type="nucleotide sequence ID" value="XM_024865672.1"/>
</dbReference>
<evidence type="ECO:0000256" key="3">
    <source>
        <dbReference type="PROSITE-ProRule" id="PRU00125"/>
    </source>
</evidence>
<reference evidence="6 7" key="1">
    <citation type="journal article" date="2018" name="New Phytol.">
        <title>Comparative genomics and transcriptomics depict ericoid mycorrhizal fungi as versatile saprotrophs and plant mutualists.</title>
        <authorList>
            <person name="Martino E."/>
            <person name="Morin E."/>
            <person name="Grelet G.A."/>
            <person name="Kuo A."/>
            <person name="Kohler A."/>
            <person name="Daghino S."/>
            <person name="Barry K.W."/>
            <person name="Cichocki N."/>
            <person name="Clum A."/>
            <person name="Dockter R.B."/>
            <person name="Hainaut M."/>
            <person name="Kuo R.C."/>
            <person name="LaButti K."/>
            <person name="Lindahl B.D."/>
            <person name="Lindquist E.A."/>
            <person name="Lipzen A."/>
            <person name="Khouja H.R."/>
            <person name="Magnuson J."/>
            <person name="Murat C."/>
            <person name="Ohm R.A."/>
            <person name="Singer S.W."/>
            <person name="Spatafora J.W."/>
            <person name="Wang M."/>
            <person name="Veneault-Fourrey C."/>
            <person name="Henrissat B."/>
            <person name="Grigoriev I.V."/>
            <person name="Martin F.M."/>
            <person name="Perotto S."/>
        </authorList>
    </citation>
    <scope>NUCLEOTIDE SEQUENCE [LARGE SCALE GENOMIC DNA]</scope>
    <source>
        <strain evidence="6 7">ATCC 22711</strain>
    </source>
</reference>
<feature type="compositionally biased region" description="Polar residues" evidence="4">
    <location>
        <begin position="166"/>
        <end position="188"/>
    </location>
</feature>
<dbReference type="GO" id="GO:0030695">
    <property type="term" value="F:GTPase regulator activity"/>
    <property type="evidence" value="ECO:0007669"/>
    <property type="project" value="UniProtKB-ARBA"/>
</dbReference>
<keyword evidence="3" id="KW-0440">LIM domain</keyword>
<dbReference type="EMBL" id="KZ679011">
    <property type="protein sequence ID" value="PSS18612.1"/>
    <property type="molecule type" value="Genomic_DNA"/>
</dbReference>
<feature type="compositionally biased region" description="Polar residues" evidence="4">
    <location>
        <begin position="275"/>
        <end position="296"/>
    </location>
</feature>
<dbReference type="PROSITE" id="PS00478">
    <property type="entry name" value="LIM_DOMAIN_1"/>
    <property type="match status" value="1"/>
</dbReference>
<evidence type="ECO:0000313" key="6">
    <source>
        <dbReference type="EMBL" id="PSS18612.1"/>
    </source>
</evidence>
<evidence type="ECO:0000256" key="4">
    <source>
        <dbReference type="SAM" id="MobiDB-lite"/>
    </source>
</evidence>
<gene>
    <name evidence="6" type="ORF">M430DRAFT_276140</name>
</gene>
<dbReference type="OrthoDB" id="8062037at2759"/>
<dbReference type="InterPro" id="IPR001781">
    <property type="entry name" value="Znf_LIM"/>
</dbReference>
<sequence length="515" mass="57806">MRVPLFRPSLRREPGFVCTLCWQAQDSAPKLLGASRIACRRCWKAVLDLSICWVCGEWIMRGEEVMSLGWCFWHRGCFGCLMCGMKIDLPGEEGNRRKDRGKGVELSSVPLCHVCWIQTAGEGEGTVFERGFERLRRFDGGLSRDRIERLAEDDGLDGFEDGPFTHNGQVRNTWNNSVETRGSGTQTSSLDNIARIGMSEEGSMGDGAHHHSIEELCECRETKDIPHKIYNSNLDPIGDPAFRPSKTKLFPKWMSLLPKNVEREREHQQKGSGPGSCTPNTLSRPSTACPSPNIPNFTRHRPAAVQIPIDPYHTKRVFGNNRRRARQSQTTESIYMTPPESPQVCLSQRQGVSYPGASPTPMNRISRSVDFPSIPAQDPNIHNIVQDSYYSLSAESQAADPSIDESPPIMSPSLHQPSAPSVSKSSGCSSEYLDRYQQESSGARYQRYMARSAVPVIERIRRQALEKQSMTQAAKGVAGKIGYSERRVHLGSEEYHLNQTKEDLRKELRSLFCEE</sequence>
<protein>
    <recommendedName>
        <fullName evidence="5">LIM zinc-binding domain-containing protein</fullName>
    </recommendedName>
</protein>
<feature type="domain" description="LIM zinc-binding" evidence="5">
    <location>
        <begin position="50"/>
        <end position="122"/>
    </location>
</feature>
<dbReference type="AlphaFoldDB" id="A0A2T3B225"/>
<dbReference type="InParanoid" id="A0A2T3B225"/>
<dbReference type="GO" id="GO:0046872">
    <property type="term" value="F:metal ion binding"/>
    <property type="evidence" value="ECO:0007669"/>
    <property type="project" value="UniProtKB-KW"/>
</dbReference>
<evidence type="ECO:0000256" key="2">
    <source>
        <dbReference type="ARBA" id="ARBA00022833"/>
    </source>
</evidence>
<accession>A0A2T3B225</accession>
<dbReference type="PROSITE" id="PS50023">
    <property type="entry name" value="LIM_DOMAIN_2"/>
    <property type="match status" value="1"/>
</dbReference>
<feature type="region of interest" description="Disordered" evidence="4">
    <location>
        <begin position="161"/>
        <end position="188"/>
    </location>
</feature>
<proteinExistence type="predicted"/>
<feature type="region of interest" description="Disordered" evidence="4">
    <location>
        <begin position="262"/>
        <end position="298"/>
    </location>
</feature>
<name>A0A2T3B225_AMORE</name>
<evidence type="ECO:0000259" key="5">
    <source>
        <dbReference type="PROSITE" id="PS50023"/>
    </source>
</evidence>
<dbReference type="GeneID" id="36573753"/>
<evidence type="ECO:0000256" key="1">
    <source>
        <dbReference type="ARBA" id="ARBA00022723"/>
    </source>
</evidence>
<organism evidence="6 7">
    <name type="scientific">Amorphotheca resinae ATCC 22711</name>
    <dbReference type="NCBI Taxonomy" id="857342"/>
    <lineage>
        <taxon>Eukaryota</taxon>
        <taxon>Fungi</taxon>
        <taxon>Dikarya</taxon>
        <taxon>Ascomycota</taxon>
        <taxon>Pezizomycotina</taxon>
        <taxon>Leotiomycetes</taxon>
        <taxon>Helotiales</taxon>
        <taxon>Amorphothecaceae</taxon>
        <taxon>Amorphotheca</taxon>
    </lineage>
</organism>
<dbReference type="STRING" id="857342.A0A2T3B225"/>
<feature type="compositionally biased region" description="Polar residues" evidence="4">
    <location>
        <begin position="413"/>
        <end position="429"/>
    </location>
</feature>
<evidence type="ECO:0000313" key="7">
    <source>
        <dbReference type="Proteomes" id="UP000241818"/>
    </source>
</evidence>
<feature type="region of interest" description="Disordered" evidence="4">
    <location>
        <begin position="321"/>
        <end position="345"/>
    </location>
</feature>
<feature type="region of interest" description="Disordered" evidence="4">
    <location>
        <begin position="393"/>
        <end position="429"/>
    </location>
</feature>
<dbReference type="Gene3D" id="2.10.110.10">
    <property type="entry name" value="Cysteine Rich Protein"/>
    <property type="match status" value="1"/>
</dbReference>
<keyword evidence="2 3" id="KW-0862">Zinc</keyword>
<dbReference type="Proteomes" id="UP000241818">
    <property type="component" value="Unassembled WGS sequence"/>
</dbReference>
<keyword evidence="1 3" id="KW-0479">Metal-binding</keyword>
<keyword evidence="7" id="KW-1185">Reference proteome</keyword>